<keyword evidence="4" id="KW-0808">Transferase</keyword>
<feature type="domain" description="PAC" evidence="14">
    <location>
        <begin position="485"/>
        <end position="535"/>
    </location>
</feature>
<reference evidence="15 16" key="1">
    <citation type="submission" date="2018-05" db="EMBL/GenBank/DDBJ databases">
        <title>A metagenomic window into the 2 km-deep terrestrial subsurface aquifer revealed taxonomically and functionally diverse microbial community comprising novel uncultured bacterial lineages.</title>
        <authorList>
            <person name="Kadnikov V.V."/>
            <person name="Mardanov A.V."/>
            <person name="Beletsky A.V."/>
            <person name="Banks D."/>
            <person name="Pimenov N.V."/>
            <person name="Frank Y.A."/>
            <person name="Karnachuk O.V."/>
            <person name="Ravin N.V."/>
        </authorList>
    </citation>
    <scope>NUCLEOTIDE SEQUENCE [LARGE SCALE GENOMIC DNA]</scope>
    <source>
        <strain evidence="15">BY5</strain>
    </source>
</reference>
<evidence type="ECO:0000259" key="11">
    <source>
        <dbReference type="PROSITE" id="PS50109"/>
    </source>
</evidence>
<dbReference type="SMART" id="SM00448">
    <property type="entry name" value="REC"/>
    <property type="match status" value="1"/>
</dbReference>
<feature type="domain" description="Histidine kinase" evidence="11">
    <location>
        <begin position="555"/>
        <end position="778"/>
    </location>
</feature>
<dbReference type="Gene3D" id="3.30.565.10">
    <property type="entry name" value="Histidine kinase-like ATPase, C-terminal domain"/>
    <property type="match status" value="1"/>
</dbReference>
<dbReference type="InterPro" id="IPR011006">
    <property type="entry name" value="CheY-like_superfamily"/>
</dbReference>
<evidence type="ECO:0000259" key="14">
    <source>
        <dbReference type="PROSITE" id="PS50113"/>
    </source>
</evidence>
<organism evidence="15 16">
    <name type="scientific">Candidatus Ozemobacter sibiricus</name>
    <dbReference type="NCBI Taxonomy" id="2268124"/>
    <lineage>
        <taxon>Bacteria</taxon>
        <taxon>Candidatus Ozemobacteria</taxon>
        <taxon>Candidatus Ozemobacterales</taxon>
        <taxon>Candidatus Ozemobacteraceae</taxon>
        <taxon>Candidatus Ozemobacter</taxon>
    </lineage>
</organism>
<dbReference type="AlphaFoldDB" id="A0A367ZNJ2"/>
<keyword evidence="5" id="KW-0547">Nucleotide-binding</keyword>
<sequence>MSRLAILGIVGFVLVVSGLLAALLSQVFYEPQLERAVGLDYPPFQAESMKAGAKRKVLILNSYHPGYSWSDNEMAGLVETFRHRAPYLEPIIEYLDCKRFPGMEHFPRLIDLFRAKYAGKEIALVVAADNPALEFALDHRADLFPNVPIVFGGINGFDPTRLEGHRDVTGVAEILDAGRTLDLALRLHPGTREVLVVHDYSITGLSSRRETAAQLARMARHVRIRFAPNLAMDELLHTLEMLASDTIVLAISFSMDRDGTIFDHRRIASLLGRHAPVPVYVVHAERVGYGVVGGRVVGGEAQGVRMAQMALDILGGTPVASLPVDLSGSTFWLFDHLVLRRFGIDPSRLPPDSIILNRPQSMLETHREFVIGTAAVIALLMLGILLLGLTIVGRKMAEDALGRSERRFRKLFETAVDLVFVLGADGTILQANLQAESCLGMPAGGLVGRSLATFVGPDRGPESAGGDPGRTVQERLLASLTAGRTVLETTLRRQDGSEIPVEMVCSPLDLGDGPALLVTAHDLTARRQAERIQQRLHEELAQAQKMESIGFLAGGIAHDFNNILTSIIGYAELAAKQLPEGAPARRYLVNIKTAGEKAALLTRQLLAFSRKQALQVRPLDLREVVRGLHGIFRRLLREDIDLQMIEEGPMKNVRADHNQVEQILMNLVVNARDAMPNGGRLTIATRLQNVSPGQVSELGLDQPGEYVVISVTDTGVGIPPEIRGKIFEPFFTTKETGKGTGLGLAMVYGIVKQHGGHVRFTSEPGQGTTFDVFFPVTEEAVPGPMAVPADALRGQGTILVVDDEPTIGNLIRDTLQPLGYQLLVATTVQEALDLSARHAGSIDVLLTDVIMPGMNGKQLAEALKGSRPEMKVIFMSGYTEDIFSQQGLTPEQGILLHKPLTPQDLAAHVAAVLQGKGGR</sequence>
<name>A0A367ZNJ2_9BACT</name>
<evidence type="ECO:0000256" key="7">
    <source>
        <dbReference type="ARBA" id="ARBA00022840"/>
    </source>
</evidence>
<evidence type="ECO:0000259" key="13">
    <source>
        <dbReference type="PROSITE" id="PS50112"/>
    </source>
</evidence>
<evidence type="ECO:0000313" key="15">
    <source>
        <dbReference type="EMBL" id="RCK79437.1"/>
    </source>
</evidence>
<dbReference type="Pfam" id="PF08448">
    <property type="entry name" value="PAS_4"/>
    <property type="match status" value="1"/>
</dbReference>
<dbReference type="InterPro" id="IPR036890">
    <property type="entry name" value="HATPase_C_sf"/>
</dbReference>
<dbReference type="PROSITE" id="PS50112">
    <property type="entry name" value="PAS"/>
    <property type="match status" value="1"/>
</dbReference>
<dbReference type="InterPro" id="IPR000014">
    <property type="entry name" value="PAS"/>
</dbReference>
<dbReference type="EMBL" id="QOQW01000013">
    <property type="protein sequence ID" value="RCK79437.1"/>
    <property type="molecule type" value="Genomic_DNA"/>
</dbReference>
<dbReference type="InterPro" id="IPR035965">
    <property type="entry name" value="PAS-like_dom_sf"/>
</dbReference>
<dbReference type="SUPFAM" id="SSF55785">
    <property type="entry name" value="PYP-like sensor domain (PAS domain)"/>
    <property type="match status" value="1"/>
</dbReference>
<evidence type="ECO:0000256" key="2">
    <source>
        <dbReference type="ARBA" id="ARBA00012438"/>
    </source>
</evidence>
<dbReference type="InterPro" id="IPR013656">
    <property type="entry name" value="PAS_4"/>
</dbReference>
<dbReference type="Gene3D" id="1.10.287.130">
    <property type="match status" value="1"/>
</dbReference>
<feature type="domain" description="Response regulatory" evidence="12">
    <location>
        <begin position="797"/>
        <end position="913"/>
    </location>
</feature>
<keyword evidence="8" id="KW-0902">Two-component regulatory system</keyword>
<dbReference type="GO" id="GO:0005524">
    <property type="term" value="F:ATP binding"/>
    <property type="evidence" value="ECO:0007669"/>
    <property type="project" value="UniProtKB-KW"/>
</dbReference>
<dbReference type="PRINTS" id="PR00344">
    <property type="entry name" value="BCTRLSENSOR"/>
</dbReference>
<gene>
    <name evidence="15" type="ORF">OZSIB_0077</name>
</gene>
<dbReference type="CDD" id="cd00082">
    <property type="entry name" value="HisKA"/>
    <property type="match status" value="1"/>
</dbReference>
<keyword evidence="6 15" id="KW-0418">Kinase</keyword>
<dbReference type="InterPro" id="IPR000700">
    <property type="entry name" value="PAS-assoc_C"/>
</dbReference>
<dbReference type="InterPro" id="IPR001789">
    <property type="entry name" value="Sig_transdc_resp-reg_receiver"/>
</dbReference>
<dbReference type="Proteomes" id="UP000252355">
    <property type="component" value="Unassembled WGS sequence"/>
</dbReference>
<evidence type="ECO:0000256" key="8">
    <source>
        <dbReference type="ARBA" id="ARBA00023012"/>
    </source>
</evidence>
<accession>A0A367ZNJ2</accession>
<evidence type="ECO:0000259" key="12">
    <source>
        <dbReference type="PROSITE" id="PS50110"/>
    </source>
</evidence>
<dbReference type="InterPro" id="IPR004358">
    <property type="entry name" value="Sig_transdc_His_kin-like_C"/>
</dbReference>
<dbReference type="InterPro" id="IPR036097">
    <property type="entry name" value="HisK_dim/P_sf"/>
</dbReference>
<dbReference type="SMART" id="SM00388">
    <property type="entry name" value="HisKA"/>
    <property type="match status" value="1"/>
</dbReference>
<evidence type="ECO:0000256" key="5">
    <source>
        <dbReference type="ARBA" id="ARBA00022741"/>
    </source>
</evidence>
<dbReference type="SMART" id="SM00091">
    <property type="entry name" value="PAS"/>
    <property type="match status" value="1"/>
</dbReference>
<evidence type="ECO:0000256" key="1">
    <source>
        <dbReference type="ARBA" id="ARBA00000085"/>
    </source>
</evidence>
<dbReference type="PROSITE" id="PS50109">
    <property type="entry name" value="HIS_KIN"/>
    <property type="match status" value="1"/>
</dbReference>
<keyword evidence="7" id="KW-0067">ATP-binding</keyword>
<feature type="transmembrane region" description="Helical" evidence="10">
    <location>
        <begin position="414"/>
        <end position="433"/>
    </location>
</feature>
<comment type="catalytic activity">
    <reaction evidence="1">
        <text>ATP + protein L-histidine = ADP + protein N-phospho-L-histidine.</text>
        <dbReference type="EC" id="2.7.13.3"/>
    </reaction>
</comment>
<dbReference type="SUPFAM" id="SSF52172">
    <property type="entry name" value="CheY-like"/>
    <property type="match status" value="1"/>
</dbReference>
<dbReference type="SUPFAM" id="SSF55874">
    <property type="entry name" value="ATPase domain of HSP90 chaperone/DNA topoisomerase II/histidine kinase"/>
    <property type="match status" value="1"/>
</dbReference>
<dbReference type="NCBIfam" id="TIGR00229">
    <property type="entry name" value="sensory_box"/>
    <property type="match status" value="1"/>
</dbReference>
<dbReference type="PROSITE" id="PS50113">
    <property type="entry name" value="PAC"/>
    <property type="match status" value="1"/>
</dbReference>
<dbReference type="Gene3D" id="3.30.450.20">
    <property type="entry name" value="PAS domain"/>
    <property type="match status" value="1"/>
</dbReference>
<dbReference type="PANTHER" id="PTHR43065:SF46">
    <property type="entry name" value="C4-DICARBOXYLATE TRANSPORT SENSOR PROTEIN DCTB"/>
    <property type="match status" value="1"/>
</dbReference>
<dbReference type="Pfam" id="PF00072">
    <property type="entry name" value="Response_reg"/>
    <property type="match status" value="1"/>
</dbReference>
<protein>
    <recommendedName>
        <fullName evidence="2">histidine kinase</fullName>
        <ecNumber evidence="2">2.7.13.3</ecNumber>
    </recommendedName>
</protein>
<dbReference type="Pfam" id="PF00512">
    <property type="entry name" value="HisKA"/>
    <property type="match status" value="1"/>
</dbReference>
<dbReference type="InterPro" id="IPR003594">
    <property type="entry name" value="HATPase_dom"/>
</dbReference>
<dbReference type="SMART" id="SM00387">
    <property type="entry name" value="HATPase_c"/>
    <property type="match status" value="1"/>
</dbReference>
<keyword evidence="10" id="KW-0812">Transmembrane</keyword>
<dbReference type="CDD" id="cd00130">
    <property type="entry name" value="PAS"/>
    <property type="match status" value="1"/>
</dbReference>
<dbReference type="SUPFAM" id="SSF47384">
    <property type="entry name" value="Homodimeric domain of signal transducing histidine kinase"/>
    <property type="match status" value="1"/>
</dbReference>
<evidence type="ECO:0000256" key="3">
    <source>
        <dbReference type="ARBA" id="ARBA00022553"/>
    </source>
</evidence>
<dbReference type="PANTHER" id="PTHR43065">
    <property type="entry name" value="SENSOR HISTIDINE KINASE"/>
    <property type="match status" value="1"/>
</dbReference>
<proteinExistence type="predicted"/>
<dbReference type="InterPro" id="IPR003661">
    <property type="entry name" value="HisK_dim/P_dom"/>
</dbReference>
<dbReference type="Pfam" id="PF02518">
    <property type="entry name" value="HATPase_c"/>
    <property type="match status" value="1"/>
</dbReference>
<dbReference type="PROSITE" id="PS50110">
    <property type="entry name" value="RESPONSE_REGULATORY"/>
    <property type="match status" value="1"/>
</dbReference>
<dbReference type="GO" id="GO:0000155">
    <property type="term" value="F:phosphorelay sensor kinase activity"/>
    <property type="evidence" value="ECO:0007669"/>
    <property type="project" value="InterPro"/>
</dbReference>
<keyword evidence="3 9" id="KW-0597">Phosphoprotein</keyword>
<evidence type="ECO:0000256" key="4">
    <source>
        <dbReference type="ARBA" id="ARBA00022679"/>
    </source>
</evidence>
<feature type="transmembrane region" description="Helical" evidence="10">
    <location>
        <begin position="369"/>
        <end position="393"/>
    </location>
</feature>
<feature type="modified residue" description="4-aspartylphosphate" evidence="9">
    <location>
        <position position="848"/>
    </location>
</feature>
<evidence type="ECO:0000256" key="9">
    <source>
        <dbReference type="PROSITE-ProRule" id="PRU00169"/>
    </source>
</evidence>
<evidence type="ECO:0000256" key="6">
    <source>
        <dbReference type="ARBA" id="ARBA00022777"/>
    </source>
</evidence>
<dbReference type="EC" id="2.7.13.3" evidence="2"/>
<dbReference type="InterPro" id="IPR005467">
    <property type="entry name" value="His_kinase_dom"/>
</dbReference>
<evidence type="ECO:0000256" key="10">
    <source>
        <dbReference type="SAM" id="Phobius"/>
    </source>
</evidence>
<dbReference type="Gene3D" id="3.40.50.2300">
    <property type="match status" value="3"/>
</dbReference>
<keyword evidence="10" id="KW-1133">Transmembrane helix</keyword>
<comment type="caution">
    <text evidence="15">The sequence shown here is derived from an EMBL/GenBank/DDBJ whole genome shotgun (WGS) entry which is preliminary data.</text>
</comment>
<feature type="domain" description="PAS" evidence="13">
    <location>
        <begin position="404"/>
        <end position="458"/>
    </location>
</feature>
<keyword evidence="10" id="KW-0472">Membrane</keyword>
<evidence type="ECO:0000313" key="16">
    <source>
        <dbReference type="Proteomes" id="UP000252355"/>
    </source>
</evidence>